<organism evidence="2 3">
    <name type="scientific">Diacronema lutheri</name>
    <name type="common">Unicellular marine alga</name>
    <name type="synonym">Monochrysis lutheri</name>
    <dbReference type="NCBI Taxonomy" id="2081491"/>
    <lineage>
        <taxon>Eukaryota</taxon>
        <taxon>Haptista</taxon>
        <taxon>Haptophyta</taxon>
        <taxon>Pavlovophyceae</taxon>
        <taxon>Pavlovales</taxon>
        <taxon>Pavlovaceae</taxon>
        <taxon>Diacronema</taxon>
    </lineage>
</organism>
<feature type="region of interest" description="Disordered" evidence="1">
    <location>
        <begin position="15"/>
        <end position="54"/>
    </location>
</feature>
<reference evidence="2" key="1">
    <citation type="submission" date="2021-05" db="EMBL/GenBank/DDBJ databases">
        <title>The genome of the haptophyte Pavlova lutheri (Diacronema luteri, Pavlovales) - a model for lipid biosynthesis in eukaryotic algae.</title>
        <authorList>
            <person name="Hulatt C.J."/>
            <person name="Posewitz M.C."/>
        </authorList>
    </citation>
    <scope>NUCLEOTIDE SEQUENCE</scope>
    <source>
        <strain evidence="2">NIVA-4/92</strain>
    </source>
</reference>
<keyword evidence="3" id="KW-1185">Reference proteome</keyword>
<accession>A0A8J5XVN0</accession>
<proteinExistence type="predicted"/>
<sequence>MGFGDLGRWIRRAIGGDDAEADGPRVHGRGRPHRFAVPAEPARGPPARTHADDDVIRPFVPVSQASALEQLVENQLELVIAEATDRDGGTQGGAHWDTRRCDEDADECDDFFVALPGGGFERVRSTHLPSRPRL</sequence>
<dbReference type="Proteomes" id="UP000751190">
    <property type="component" value="Unassembled WGS sequence"/>
</dbReference>
<evidence type="ECO:0000313" key="3">
    <source>
        <dbReference type="Proteomes" id="UP000751190"/>
    </source>
</evidence>
<dbReference type="AlphaFoldDB" id="A0A8J5XVN0"/>
<comment type="caution">
    <text evidence="2">The sequence shown here is derived from an EMBL/GenBank/DDBJ whole genome shotgun (WGS) entry which is preliminary data.</text>
</comment>
<dbReference type="EMBL" id="JAGTXO010000008">
    <property type="protein sequence ID" value="KAG8466285.1"/>
    <property type="molecule type" value="Genomic_DNA"/>
</dbReference>
<evidence type="ECO:0000256" key="1">
    <source>
        <dbReference type="SAM" id="MobiDB-lite"/>
    </source>
</evidence>
<evidence type="ECO:0000313" key="2">
    <source>
        <dbReference type="EMBL" id="KAG8466285.1"/>
    </source>
</evidence>
<gene>
    <name evidence="2" type="ORF">KFE25_002041</name>
</gene>
<name>A0A8J5XVN0_DIALT</name>
<protein>
    <submittedName>
        <fullName evidence="2">Uncharacterized protein</fullName>
    </submittedName>
</protein>